<reference evidence="2 3" key="1">
    <citation type="submission" date="2020-08" db="EMBL/GenBank/DDBJ databases">
        <title>Genomic Encyclopedia of Type Strains, Phase IV (KMG-IV): sequencing the most valuable type-strain genomes for metagenomic binning, comparative biology and taxonomic classification.</title>
        <authorList>
            <person name="Goeker M."/>
        </authorList>
    </citation>
    <scope>NUCLEOTIDE SEQUENCE [LARGE SCALE GENOMIC DNA]</scope>
    <source>
        <strain evidence="2 3">DSM 12252</strain>
    </source>
</reference>
<dbReference type="EMBL" id="JACHIG010000004">
    <property type="protein sequence ID" value="MBB5032850.1"/>
    <property type="molecule type" value="Genomic_DNA"/>
</dbReference>
<dbReference type="RefSeq" id="WP_221306139.1">
    <property type="nucleotide sequence ID" value="NZ_JACHIG010000004.1"/>
</dbReference>
<name>A0A7W7YBL2_9BACT</name>
<evidence type="ECO:0000313" key="2">
    <source>
        <dbReference type="EMBL" id="MBB5032850.1"/>
    </source>
</evidence>
<sequence>MRFLTLPFCILLSVAHAADPSHVFKAGAATSNITPELGTSMNGGFQDRQAVFVHDELHARCLALDDGKTKLVLVVADSCVIGRGIFDEAKKMVNEATGLPMENMLMSVTHSHSCGTAQAVGQSEPNPMYQRFLARRIADGIRCALNNLAPAKIAWGKVDVPQHVFNRRWKMKPGGIPPAPHGVTTDQVKTNPGVNNPNLLEPAGPTDPEVCFISVQSMEGKPIALYANYSLHYVGGTGPGHLSADYYGVFCSRIGELIGAGNQDHAFVGIMSNGTSGDINNIDCRGGQAKQPLYGQINLVAKDVAQAVAGACKALKYQDWVPLGVAQKEVTLGLRIPTQEEVEKARVVTKQSKLFPRMETMEQVYARETVLLADFPKEVSAPLQVLKIGDLRVSAIPAEVFVEIGLGLKSRHAQTFTVSLANAYHGYLPTPEQHKLGGYETWRARSACLEADASTKIVAGLEELFAKLQ</sequence>
<feature type="signal peptide" evidence="1">
    <location>
        <begin position="1"/>
        <end position="17"/>
    </location>
</feature>
<evidence type="ECO:0008006" key="4">
    <source>
        <dbReference type="Google" id="ProtNLM"/>
    </source>
</evidence>
<evidence type="ECO:0000256" key="1">
    <source>
        <dbReference type="SAM" id="SignalP"/>
    </source>
</evidence>
<protein>
    <recommendedName>
        <fullName evidence="4">Neutral/alkaline non-lysosomal ceramidase N-terminal domain-containing protein</fullName>
    </recommendedName>
</protein>
<gene>
    <name evidence="2" type="ORF">HNQ65_002432</name>
</gene>
<keyword evidence="3" id="KW-1185">Reference proteome</keyword>
<dbReference type="Proteomes" id="UP000590740">
    <property type="component" value="Unassembled WGS sequence"/>
</dbReference>
<organism evidence="2 3">
    <name type="scientific">Prosthecobacter vanneervenii</name>
    <dbReference type="NCBI Taxonomy" id="48466"/>
    <lineage>
        <taxon>Bacteria</taxon>
        <taxon>Pseudomonadati</taxon>
        <taxon>Verrucomicrobiota</taxon>
        <taxon>Verrucomicrobiia</taxon>
        <taxon>Verrucomicrobiales</taxon>
        <taxon>Verrucomicrobiaceae</taxon>
        <taxon>Prosthecobacter</taxon>
    </lineage>
</organism>
<proteinExistence type="predicted"/>
<feature type="chain" id="PRO_5031314180" description="Neutral/alkaline non-lysosomal ceramidase N-terminal domain-containing protein" evidence="1">
    <location>
        <begin position="18"/>
        <end position="469"/>
    </location>
</feature>
<evidence type="ECO:0000313" key="3">
    <source>
        <dbReference type="Proteomes" id="UP000590740"/>
    </source>
</evidence>
<dbReference type="AlphaFoldDB" id="A0A7W7YBL2"/>
<keyword evidence="1" id="KW-0732">Signal</keyword>
<accession>A0A7W7YBL2</accession>
<comment type="caution">
    <text evidence="2">The sequence shown here is derived from an EMBL/GenBank/DDBJ whole genome shotgun (WGS) entry which is preliminary data.</text>
</comment>